<dbReference type="RefSeq" id="WP_116076629.1">
    <property type="nucleotide sequence ID" value="NZ_CP187630.1"/>
</dbReference>
<comment type="caution">
    <text evidence="1">The sequence shown here is derived from an EMBL/GenBank/DDBJ whole genome shotgun (WGS) entry which is preliminary data.</text>
</comment>
<dbReference type="Proteomes" id="UP000256519">
    <property type="component" value="Unassembled WGS sequence"/>
</dbReference>
<reference evidence="1 2" key="1">
    <citation type="journal article" date="2018" name="Appl. Environ. Microbiol.">
        <title>Antimicrobial susceptibility testing and tentative epidemiological cut-off values of five Bacillus species relevant for use as animal feed additives or for plant protection.</title>
        <authorList>
            <person name="Agerso Y."/>
            <person name="Stuer-Lauridsen B."/>
            <person name="Bjerre K."/>
            <person name="Jensen M.G."/>
            <person name="Johansen E."/>
            <person name="Bennedsen M."/>
            <person name="Brockmann E."/>
            <person name="Nielsen B."/>
        </authorList>
    </citation>
    <scope>NUCLEOTIDE SEQUENCE [LARGE SCALE GENOMIC DNA]</scope>
    <source>
        <strain evidence="1 2">CHCC20162</strain>
    </source>
</reference>
<organism evidence="1 2">
    <name type="scientific">Priestia megaterium</name>
    <name type="common">Bacillus megaterium</name>
    <dbReference type="NCBI Taxonomy" id="1404"/>
    <lineage>
        <taxon>Bacteria</taxon>
        <taxon>Bacillati</taxon>
        <taxon>Bacillota</taxon>
        <taxon>Bacilli</taxon>
        <taxon>Bacillales</taxon>
        <taxon>Bacillaceae</taxon>
        <taxon>Priestia</taxon>
    </lineage>
</organism>
<protein>
    <submittedName>
        <fullName evidence="1">Uncharacterized protein</fullName>
    </submittedName>
</protein>
<name>A0A3D8WXY5_PRIMG</name>
<dbReference type="AlphaFoldDB" id="A0A3D8WXY5"/>
<sequence>MTNYVEDITEEKMVESAIADWKFYVNYIWDPFAVGYQSELEEYMMFGDMNKYDSRTGLLKE</sequence>
<dbReference type="EMBL" id="PQWM01000028">
    <property type="protein sequence ID" value="RDZ11505.1"/>
    <property type="molecule type" value="Genomic_DNA"/>
</dbReference>
<evidence type="ECO:0000313" key="2">
    <source>
        <dbReference type="Proteomes" id="UP000256519"/>
    </source>
</evidence>
<proteinExistence type="predicted"/>
<gene>
    <name evidence="1" type="ORF">C3744_20810</name>
</gene>
<evidence type="ECO:0000313" key="1">
    <source>
        <dbReference type="EMBL" id="RDZ11505.1"/>
    </source>
</evidence>
<accession>A0A3D8WXY5</accession>